<dbReference type="EMBL" id="JAHZIJ010000007">
    <property type="protein sequence ID" value="MBW7475508.1"/>
    <property type="molecule type" value="Genomic_DNA"/>
</dbReference>
<dbReference type="RefSeq" id="WP_219872746.1">
    <property type="nucleotide sequence ID" value="NZ_JAHZIJ010000007.1"/>
</dbReference>
<dbReference type="PANTHER" id="PTHR30532:SF26">
    <property type="entry name" value="IRON(3+)-HYDROXAMATE-BINDING PROTEIN FHUD"/>
    <property type="match status" value="1"/>
</dbReference>
<dbReference type="PRINTS" id="PR00032">
    <property type="entry name" value="HTHARAC"/>
</dbReference>
<organism evidence="11 12">
    <name type="scientific">Paenibacillus oenotherae</name>
    <dbReference type="NCBI Taxonomy" id="1435645"/>
    <lineage>
        <taxon>Bacteria</taxon>
        <taxon>Bacillati</taxon>
        <taxon>Bacillota</taxon>
        <taxon>Bacilli</taxon>
        <taxon>Bacillales</taxon>
        <taxon>Paenibacillaceae</taxon>
        <taxon>Paenibacillus</taxon>
    </lineage>
</organism>
<evidence type="ECO:0000256" key="8">
    <source>
        <dbReference type="SAM" id="MobiDB-lite"/>
    </source>
</evidence>
<dbReference type="Pfam" id="PF12833">
    <property type="entry name" value="HTH_18"/>
    <property type="match status" value="1"/>
</dbReference>
<evidence type="ECO:0000256" key="6">
    <source>
        <dbReference type="ARBA" id="ARBA00023125"/>
    </source>
</evidence>
<evidence type="ECO:0000256" key="2">
    <source>
        <dbReference type="ARBA" id="ARBA00008814"/>
    </source>
</evidence>
<keyword evidence="4" id="KW-0732">Signal</keyword>
<evidence type="ECO:0000259" key="9">
    <source>
        <dbReference type="PROSITE" id="PS01124"/>
    </source>
</evidence>
<evidence type="ECO:0000256" key="7">
    <source>
        <dbReference type="ARBA" id="ARBA00023163"/>
    </source>
</evidence>
<keyword evidence="7" id="KW-0804">Transcription</keyword>
<dbReference type="InterPro" id="IPR018062">
    <property type="entry name" value="HTH_AraC-typ_CS"/>
</dbReference>
<comment type="caution">
    <text evidence="11">The sequence shown here is derived from an EMBL/GenBank/DDBJ whole genome shotgun (WGS) entry which is preliminary data.</text>
</comment>
<dbReference type="InterPro" id="IPR020449">
    <property type="entry name" value="Tscrpt_reg_AraC-type_HTH"/>
</dbReference>
<evidence type="ECO:0000313" key="12">
    <source>
        <dbReference type="Proteomes" id="UP000812277"/>
    </source>
</evidence>
<dbReference type="InterPro" id="IPR051313">
    <property type="entry name" value="Bact_iron-sidero_bind"/>
</dbReference>
<keyword evidence="12" id="KW-1185">Reference proteome</keyword>
<feature type="compositionally biased region" description="Low complexity" evidence="8">
    <location>
        <begin position="351"/>
        <end position="369"/>
    </location>
</feature>
<keyword evidence="5" id="KW-0805">Transcription regulation</keyword>
<dbReference type="Gene3D" id="3.40.50.1980">
    <property type="entry name" value="Nitrogenase molybdenum iron protein domain"/>
    <property type="match status" value="2"/>
</dbReference>
<evidence type="ECO:0000256" key="5">
    <source>
        <dbReference type="ARBA" id="ARBA00023015"/>
    </source>
</evidence>
<comment type="subcellular location">
    <subcellularLocation>
        <location evidence="1">Cell envelope</location>
    </subcellularLocation>
</comment>
<feature type="domain" description="HTH araC/xylS-type" evidence="9">
    <location>
        <begin position="174"/>
        <end position="272"/>
    </location>
</feature>
<protein>
    <submittedName>
        <fullName evidence="11">Helix-turn-helix domain-containing protein</fullName>
    </submittedName>
</protein>
<keyword evidence="6" id="KW-0238">DNA-binding</keyword>
<gene>
    <name evidence="11" type="ORF">K0T92_12175</name>
</gene>
<evidence type="ECO:0000256" key="3">
    <source>
        <dbReference type="ARBA" id="ARBA00022448"/>
    </source>
</evidence>
<sequence>MEWPEMIKRWSGMPVKLLDIRHFTMKQGDALQSYPLPANAFLFANQGEARLILDGVEASHTNSLILHSGKGAVVNIKCVSGPFDYYMILYKPVDSIQAAHEGRDRIAPSLHHYAFQAKQPWSLLALLEPMIRLWREGGELDRLQVMGLFYQFVHEQFRQLQIATTATIEPDLADQLAAFIRTYYRQAISMEILANRFHYSSHYLSRIFKRKYGCSPIEFLVRTRMNRAKALLAEADMTIRDIAESIGYADMYYFNRLFKKQTGATPTQFKMHSLGLKGKGSNRTKITPESFIAPQAGGDYIVNSDNHYQQEPWRVDEMNGSFKPSFAVSLLFSLSLLLAACGGTGSEDKQAAQSNNQQQAKASSEASEATRPYTDALGRQMEIPVQPRKVVVITYGGYLLPLGLKPIGADEGTLEQYPEEMADVQSIGKGVGNLEAIIALEPDLIILPDYHDEATYSKYAQIAPTAAVAWGGDPDVINTLRAMGDIMNRKQEAEAWISKFEGKLQRIRDQIDITIKPGSTAITFILYQGEFLLGGKGGTLGKLIYEDYGFQMPEQFKKYADGGTALSIEQFADQQTDFFFTQMTEEEMGQLEETLKEPVYQTIPAVRNNRIINVTRDKWNYGPYVVDEAVDELIEQMKGLQ</sequence>
<evidence type="ECO:0000256" key="1">
    <source>
        <dbReference type="ARBA" id="ARBA00004196"/>
    </source>
</evidence>
<dbReference type="PANTHER" id="PTHR30532">
    <property type="entry name" value="IRON III DICITRATE-BINDING PERIPLASMIC PROTEIN"/>
    <property type="match status" value="1"/>
</dbReference>
<dbReference type="PROSITE" id="PS50983">
    <property type="entry name" value="FE_B12_PBP"/>
    <property type="match status" value="1"/>
</dbReference>
<dbReference type="Proteomes" id="UP000812277">
    <property type="component" value="Unassembled WGS sequence"/>
</dbReference>
<evidence type="ECO:0000259" key="10">
    <source>
        <dbReference type="PROSITE" id="PS50983"/>
    </source>
</evidence>
<evidence type="ECO:0000313" key="11">
    <source>
        <dbReference type="EMBL" id="MBW7475508.1"/>
    </source>
</evidence>
<feature type="domain" description="Fe/B12 periplasmic-binding" evidence="10">
    <location>
        <begin position="389"/>
        <end position="641"/>
    </location>
</feature>
<dbReference type="SMART" id="SM00342">
    <property type="entry name" value="HTH_ARAC"/>
    <property type="match status" value="1"/>
</dbReference>
<dbReference type="PROSITE" id="PS01124">
    <property type="entry name" value="HTH_ARAC_FAMILY_2"/>
    <property type="match status" value="1"/>
</dbReference>
<dbReference type="SUPFAM" id="SSF53807">
    <property type="entry name" value="Helical backbone' metal receptor"/>
    <property type="match status" value="1"/>
</dbReference>
<dbReference type="InterPro" id="IPR009057">
    <property type="entry name" value="Homeodomain-like_sf"/>
</dbReference>
<keyword evidence="3" id="KW-0813">Transport</keyword>
<accession>A0ABS7D8K7</accession>
<dbReference type="Gene3D" id="1.10.10.60">
    <property type="entry name" value="Homeodomain-like"/>
    <property type="match status" value="2"/>
</dbReference>
<dbReference type="PROSITE" id="PS00041">
    <property type="entry name" value="HTH_ARAC_FAMILY_1"/>
    <property type="match status" value="1"/>
</dbReference>
<name>A0ABS7D8K7_9BACL</name>
<feature type="region of interest" description="Disordered" evidence="8">
    <location>
        <begin position="347"/>
        <end position="371"/>
    </location>
</feature>
<dbReference type="Pfam" id="PF01497">
    <property type="entry name" value="Peripla_BP_2"/>
    <property type="match status" value="1"/>
</dbReference>
<dbReference type="SUPFAM" id="SSF46689">
    <property type="entry name" value="Homeodomain-like"/>
    <property type="match status" value="2"/>
</dbReference>
<comment type="similarity">
    <text evidence="2">Belongs to the bacterial solute-binding protein 8 family.</text>
</comment>
<evidence type="ECO:0000256" key="4">
    <source>
        <dbReference type="ARBA" id="ARBA00022729"/>
    </source>
</evidence>
<dbReference type="InterPro" id="IPR018060">
    <property type="entry name" value="HTH_AraC"/>
</dbReference>
<proteinExistence type="inferred from homology"/>
<reference evidence="11 12" key="1">
    <citation type="submission" date="2021-07" db="EMBL/GenBank/DDBJ databases">
        <title>Paenibacillus radiodurans sp. nov., isolated from the southeastern edge of Tengger Desert.</title>
        <authorList>
            <person name="Zhang G."/>
        </authorList>
    </citation>
    <scope>NUCLEOTIDE SEQUENCE [LARGE SCALE GENOMIC DNA]</scope>
    <source>
        <strain evidence="11 12">DT7-4</strain>
    </source>
</reference>
<dbReference type="InterPro" id="IPR002491">
    <property type="entry name" value="ABC_transptr_periplasmic_BD"/>
</dbReference>